<comment type="caution">
    <text evidence="1">The sequence shown here is derived from an EMBL/GenBank/DDBJ whole genome shotgun (WGS) entry which is preliminary data.</text>
</comment>
<accession>A0ACC2GJ65</accession>
<protein>
    <submittedName>
        <fullName evidence="1">Uncharacterized protein</fullName>
    </submittedName>
</protein>
<dbReference type="Proteomes" id="UP001157502">
    <property type="component" value="Chromosome 12"/>
</dbReference>
<dbReference type="EMBL" id="CM055739">
    <property type="protein sequence ID" value="KAJ8003721.1"/>
    <property type="molecule type" value="Genomic_DNA"/>
</dbReference>
<name>A0ACC2GJ65_DALPE</name>
<keyword evidence="2" id="KW-1185">Reference proteome</keyword>
<evidence type="ECO:0000313" key="1">
    <source>
        <dbReference type="EMBL" id="KAJ8003721.1"/>
    </source>
</evidence>
<proteinExistence type="predicted"/>
<evidence type="ECO:0000313" key="2">
    <source>
        <dbReference type="Proteomes" id="UP001157502"/>
    </source>
</evidence>
<sequence length="193" mass="20977">MASRPSRARPLPGVNPGEGRSAGRCVKSVYGTMHPGSDPWLHAQIYTPLHRPPQLSPSLLLSTSFRLCTPRPPPPGPLSTSPSPSPAGSAPELPHRGLRPRLTRLSSEERRKSTTEGDVGEMQGRKWWKQIQIKTVVQAGVLLGAPDGTEACRGDGCRSDGRILTWDPWLRLTHLLFDTAQPLPLDSQTSSTV</sequence>
<organism evidence="1 2">
    <name type="scientific">Dallia pectoralis</name>
    <name type="common">Alaska blackfish</name>
    <dbReference type="NCBI Taxonomy" id="75939"/>
    <lineage>
        <taxon>Eukaryota</taxon>
        <taxon>Metazoa</taxon>
        <taxon>Chordata</taxon>
        <taxon>Craniata</taxon>
        <taxon>Vertebrata</taxon>
        <taxon>Euteleostomi</taxon>
        <taxon>Actinopterygii</taxon>
        <taxon>Neopterygii</taxon>
        <taxon>Teleostei</taxon>
        <taxon>Protacanthopterygii</taxon>
        <taxon>Esociformes</taxon>
        <taxon>Umbridae</taxon>
        <taxon>Dallia</taxon>
    </lineage>
</organism>
<gene>
    <name evidence="1" type="ORF">DPEC_G00151300</name>
</gene>
<reference evidence="1" key="1">
    <citation type="submission" date="2021-05" db="EMBL/GenBank/DDBJ databases">
        <authorList>
            <person name="Pan Q."/>
            <person name="Jouanno E."/>
            <person name="Zahm M."/>
            <person name="Klopp C."/>
            <person name="Cabau C."/>
            <person name="Louis A."/>
            <person name="Berthelot C."/>
            <person name="Parey E."/>
            <person name="Roest Crollius H."/>
            <person name="Montfort J."/>
            <person name="Robinson-Rechavi M."/>
            <person name="Bouchez O."/>
            <person name="Lampietro C."/>
            <person name="Lopez Roques C."/>
            <person name="Donnadieu C."/>
            <person name="Postlethwait J."/>
            <person name="Bobe J."/>
            <person name="Dillon D."/>
            <person name="Chandos A."/>
            <person name="von Hippel F."/>
            <person name="Guiguen Y."/>
        </authorList>
    </citation>
    <scope>NUCLEOTIDE SEQUENCE</scope>
    <source>
        <strain evidence="1">YG-Jan2019</strain>
    </source>
</reference>